<dbReference type="AlphaFoldDB" id="A0A0G8EJ65"/>
<name>A0A0G8EJ65_BACCE</name>
<accession>A0A0G8EJ65</accession>
<dbReference type="PATRIC" id="fig|1396.428.peg.634"/>
<dbReference type="EMBL" id="LCYI01000050">
    <property type="protein sequence ID" value="KLA24298.1"/>
    <property type="molecule type" value="Genomic_DNA"/>
</dbReference>
<dbReference type="Proteomes" id="UP000035214">
    <property type="component" value="Unassembled WGS sequence"/>
</dbReference>
<gene>
    <name evidence="1" type="ORF">B4077_4292</name>
</gene>
<evidence type="ECO:0000313" key="1">
    <source>
        <dbReference type="EMBL" id="KLA24298.1"/>
    </source>
</evidence>
<protein>
    <submittedName>
        <fullName evidence="1">Uncharacterized protein</fullName>
    </submittedName>
</protein>
<proteinExistence type="predicted"/>
<comment type="caution">
    <text evidence="1">The sequence shown here is derived from an EMBL/GenBank/DDBJ whole genome shotgun (WGS) entry which is preliminary data.</text>
</comment>
<organism evidence="1 2">
    <name type="scientific">Bacillus cereus</name>
    <dbReference type="NCBI Taxonomy" id="1396"/>
    <lineage>
        <taxon>Bacteria</taxon>
        <taxon>Bacillati</taxon>
        <taxon>Bacillota</taxon>
        <taxon>Bacilli</taxon>
        <taxon>Bacillales</taxon>
        <taxon>Bacillaceae</taxon>
        <taxon>Bacillus</taxon>
        <taxon>Bacillus cereus group</taxon>
    </lineage>
</organism>
<sequence length="43" mass="5139">MFSGNNIIQDFKHHILIICDVFPNIFRPFMKKVISISEHMDMM</sequence>
<reference evidence="1 2" key="1">
    <citation type="submission" date="2015-04" db="EMBL/GenBank/DDBJ databases">
        <title>Draft Genome Sequences of Eight Spore-Forming Food Isolates of Bacillus cereus Genome sequencing.</title>
        <authorList>
            <person name="Krawcyk A.O."/>
            <person name="de Jong A."/>
            <person name="Eijlander R.T."/>
            <person name="Berendsen E.M."/>
            <person name="Holsappel S."/>
            <person name="Wells-Bennik M."/>
            <person name="Kuipers O.P."/>
        </authorList>
    </citation>
    <scope>NUCLEOTIDE SEQUENCE [LARGE SCALE GENOMIC DNA]</scope>
    <source>
        <strain evidence="1 2">B4077</strain>
    </source>
</reference>
<evidence type="ECO:0000313" key="2">
    <source>
        <dbReference type="Proteomes" id="UP000035214"/>
    </source>
</evidence>